<dbReference type="AlphaFoldDB" id="A0A2P8H522"/>
<organism evidence="3 4">
    <name type="scientific">Planomicrobium soli</name>
    <dbReference type="NCBI Taxonomy" id="1176648"/>
    <lineage>
        <taxon>Bacteria</taxon>
        <taxon>Bacillati</taxon>
        <taxon>Bacillota</taxon>
        <taxon>Bacilli</taxon>
        <taxon>Bacillales</taxon>
        <taxon>Caryophanaceae</taxon>
        <taxon>Planomicrobium</taxon>
    </lineage>
</organism>
<keyword evidence="1" id="KW-0472">Membrane</keyword>
<feature type="transmembrane region" description="Helical" evidence="1">
    <location>
        <begin position="38"/>
        <end position="58"/>
    </location>
</feature>
<evidence type="ECO:0000256" key="1">
    <source>
        <dbReference type="SAM" id="Phobius"/>
    </source>
</evidence>
<proteinExistence type="predicted"/>
<feature type="transmembrane region" description="Helical" evidence="1">
    <location>
        <begin position="12"/>
        <end position="32"/>
    </location>
</feature>
<evidence type="ECO:0000313" key="3">
    <source>
        <dbReference type="EMBL" id="PSL41325.1"/>
    </source>
</evidence>
<reference evidence="3 4" key="1">
    <citation type="submission" date="2018-03" db="EMBL/GenBank/DDBJ databases">
        <title>Genomic Encyclopedia of Type Strains, Phase III (KMG-III): the genomes of soil and plant-associated and newly described type strains.</title>
        <authorList>
            <person name="Whitman W."/>
        </authorList>
    </citation>
    <scope>NUCLEOTIDE SEQUENCE [LARGE SCALE GENOMIC DNA]</scope>
    <source>
        <strain evidence="3 4">CGMCC 1.12259</strain>
    </source>
</reference>
<gene>
    <name evidence="3" type="ORF">B0H99_1026</name>
</gene>
<dbReference type="PANTHER" id="PTHR34351">
    <property type="entry name" value="SLR1927 PROTEIN-RELATED"/>
    <property type="match status" value="1"/>
</dbReference>
<dbReference type="EMBL" id="PYAT01000002">
    <property type="protein sequence ID" value="PSL41325.1"/>
    <property type="molecule type" value="Genomic_DNA"/>
</dbReference>
<dbReference type="Proteomes" id="UP000242682">
    <property type="component" value="Unassembled WGS sequence"/>
</dbReference>
<dbReference type="OrthoDB" id="140416at2"/>
<dbReference type="Pfam" id="PF01882">
    <property type="entry name" value="DUF58"/>
    <property type="match status" value="1"/>
</dbReference>
<comment type="caution">
    <text evidence="3">The sequence shown here is derived from an EMBL/GenBank/DDBJ whole genome shotgun (WGS) entry which is preliminary data.</text>
</comment>
<sequence>MNQLKNFFDLWGRLVFVLVILILTFSFAMFQGGFVSWFIFYMALPFALYSLLLTFYPLQDIRISRKIHTAQIRKGSNFSATIDIRRSFPFPLLYTVLSEKTHSTLLKERIEDEKKNMLVPGFRKSYSWTYEIDNMPRGEHVLEGVQIEIGDFFGWVKKKRVLPLRQTVLVYPNTVELAYRPMESRYDQGAMAAPFTLIKDTTTSAGIRDYHPGDRVSWIHWKSFARTQTMRTKEFEDRQSQDLFLLDDRLPSERFETQVELVASILQAIVRSHSNVAYLSIGKTHDYFPVIQTEEHLQRAMYYLTKVQADLEKPVEEVATQDLMQVKASSLLYVTSRLTMDMVSSIQRNVKHLNTCMCLVVATKGERISPEDEVIHQFARSKGIVVKKVGPENFSSVFTEVSRN</sequence>
<keyword evidence="1" id="KW-0812">Transmembrane</keyword>
<evidence type="ECO:0000259" key="2">
    <source>
        <dbReference type="Pfam" id="PF01882"/>
    </source>
</evidence>
<feature type="domain" description="DUF58" evidence="2">
    <location>
        <begin position="207"/>
        <end position="351"/>
    </location>
</feature>
<name>A0A2P8H522_9BACL</name>
<protein>
    <submittedName>
        <fullName evidence="3">Uncharacterized protein (DUF58 family)</fullName>
    </submittedName>
</protein>
<keyword evidence="4" id="KW-1185">Reference proteome</keyword>
<accession>A0A2P8H522</accession>
<dbReference type="PANTHER" id="PTHR34351:SF2">
    <property type="entry name" value="DUF58 DOMAIN-CONTAINING PROTEIN"/>
    <property type="match status" value="1"/>
</dbReference>
<dbReference type="InterPro" id="IPR002881">
    <property type="entry name" value="DUF58"/>
</dbReference>
<dbReference type="RefSeq" id="WP_106532026.1">
    <property type="nucleotide sequence ID" value="NZ_PYAT01000002.1"/>
</dbReference>
<evidence type="ECO:0000313" key="4">
    <source>
        <dbReference type="Proteomes" id="UP000242682"/>
    </source>
</evidence>
<keyword evidence="1" id="KW-1133">Transmembrane helix</keyword>